<dbReference type="EMBL" id="BMAO01004639">
    <property type="protein sequence ID" value="GFQ96050.1"/>
    <property type="molecule type" value="Genomic_DNA"/>
</dbReference>
<evidence type="ECO:0000313" key="1">
    <source>
        <dbReference type="EMBL" id="GFQ96050.1"/>
    </source>
</evidence>
<reference evidence="1" key="1">
    <citation type="submission" date="2020-07" db="EMBL/GenBank/DDBJ databases">
        <title>Multicomponent nature underlies the extraordinary mechanical properties of spider dragline silk.</title>
        <authorList>
            <person name="Kono N."/>
            <person name="Nakamura H."/>
            <person name="Mori M."/>
            <person name="Yoshida Y."/>
            <person name="Ohtoshi R."/>
            <person name="Malay A.D."/>
            <person name="Moran D.A.P."/>
            <person name="Tomita M."/>
            <person name="Numata K."/>
            <person name="Arakawa K."/>
        </authorList>
    </citation>
    <scope>NUCLEOTIDE SEQUENCE</scope>
</reference>
<evidence type="ECO:0000313" key="2">
    <source>
        <dbReference type="Proteomes" id="UP000887116"/>
    </source>
</evidence>
<dbReference type="AlphaFoldDB" id="A0A8X6L363"/>
<feature type="non-terminal residue" evidence="1">
    <location>
        <position position="1"/>
    </location>
</feature>
<name>A0A8X6L363_TRICU</name>
<dbReference type="Proteomes" id="UP000887116">
    <property type="component" value="Unassembled WGS sequence"/>
</dbReference>
<sequence length="65" mass="7470">LSYTAGHTPSYPSYPTFYYPWAANESQSSHILRTSEIAVNELFPIHPETSFRTIAQRIRSLHLFA</sequence>
<accession>A0A8X6L363</accession>
<organism evidence="1 2">
    <name type="scientific">Trichonephila clavata</name>
    <name type="common">Joro spider</name>
    <name type="synonym">Nephila clavata</name>
    <dbReference type="NCBI Taxonomy" id="2740835"/>
    <lineage>
        <taxon>Eukaryota</taxon>
        <taxon>Metazoa</taxon>
        <taxon>Ecdysozoa</taxon>
        <taxon>Arthropoda</taxon>
        <taxon>Chelicerata</taxon>
        <taxon>Arachnida</taxon>
        <taxon>Araneae</taxon>
        <taxon>Araneomorphae</taxon>
        <taxon>Entelegynae</taxon>
        <taxon>Araneoidea</taxon>
        <taxon>Nephilidae</taxon>
        <taxon>Trichonephila</taxon>
    </lineage>
</organism>
<keyword evidence="2" id="KW-1185">Reference proteome</keyword>
<gene>
    <name evidence="1" type="ORF">TNCT_647721</name>
</gene>
<protein>
    <submittedName>
        <fullName evidence="1">Uncharacterized protein</fullName>
    </submittedName>
</protein>
<comment type="caution">
    <text evidence="1">The sequence shown here is derived from an EMBL/GenBank/DDBJ whole genome shotgun (WGS) entry which is preliminary data.</text>
</comment>
<proteinExistence type="predicted"/>